<organism evidence="2 3">
    <name type="scientific">Maledivibacter halophilus</name>
    <dbReference type="NCBI Taxonomy" id="36842"/>
    <lineage>
        <taxon>Bacteria</taxon>
        <taxon>Bacillati</taxon>
        <taxon>Bacillota</taxon>
        <taxon>Clostridia</taxon>
        <taxon>Peptostreptococcales</taxon>
        <taxon>Caminicellaceae</taxon>
        <taxon>Maledivibacter</taxon>
    </lineage>
</organism>
<proteinExistence type="predicted"/>
<dbReference type="SMART" id="SM00849">
    <property type="entry name" value="Lactamase_B"/>
    <property type="match status" value="1"/>
</dbReference>
<evidence type="ECO:0000313" key="3">
    <source>
        <dbReference type="Proteomes" id="UP000190285"/>
    </source>
</evidence>
<dbReference type="SUPFAM" id="SSF56281">
    <property type="entry name" value="Metallo-hydrolase/oxidoreductase"/>
    <property type="match status" value="1"/>
</dbReference>
<evidence type="ECO:0000313" key="2">
    <source>
        <dbReference type="EMBL" id="SKC36177.1"/>
    </source>
</evidence>
<dbReference type="InterPro" id="IPR036866">
    <property type="entry name" value="RibonucZ/Hydroxyglut_hydro"/>
</dbReference>
<dbReference type="PANTHER" id="PTHR43546:SF3">
    <property type="entry name" value="UPF0173 METAL-DEPENDENT HYDROLASE MJ1163"/>
    <property type="match status" value="1"/>
</dbReference>
<reference evidence="2 3" key="1">
    <citation type="submission" date="2017-02" db="EMBL/GenBank/DDBJ databases">
        <authorList>
            <person name="Peterson S.W."/>
        </authorList>
    </citation>
    <scope>NUCLEOTIDE SEQUENCE [LARGE SCALE GENOMIC DNA]</scope>
    <source>
        <strain evidence="2 3">M1</strain>
    </source>
</reference>
<dbReference type="InterPro" id="IPR050114">
    <property type="entry name" value="UPF0173_UPF0282_UlaG_hydrolase"/>
</dbReference>
<dbReference type="Proteomes" id="UP000190285">
    <property type="component" value="Unassembled WGS sequence"/>
</dbReference>
<accession>A0A1T5IAI3</accession>
<dbReference type="InterPro" id="IPR001279">
    <property type="entry name" value="Metallo-B-lactamas"/>
</dbReference>
<dbReference type="RefSeq" id="WP_170917214.1">
    <property type="nucleotide sequence ID" value="NZ_FUZT01000001.1"/>
</dbReference>
<protein>
    <submittedName>
        <fullName evidence="2">L-ascorbate 6-phosphate lactonase</fullName>
    </submittedName>
</protein>
<sequence>MTHRERHDTMNLQLKIISEKVKENEIALFWLGQAGFVIKNSDDKIIALDPYLTDCGERIKGFKRLSPKLILPSELQPDIYITTHIHFDHFDFDAIPIVASCPKTKFYGPKSCVDKYIEIGIDKDRITELQLGEEINFNNMMIKPVYADHGSLAPDAVGILMNISGVKLYFSGDTAYHPEKMDDVVKFQPDIAVLSVNGKFGNLNSTEGAKLANIVKTKVAIPCHFWTFREHGGDPLLFEKEMEKYASKSKVKFMTQGEMFKYAK</sequence>
<name>A0A1T5IAI3_9FIRM</name>
<feature type="domain" description="Metallo-beta-lactamase" evidence="1">
    <location>
        <begin position="32"/>
        <end position="224"/>
    </location>
</feature>
<gene>
    <name evidence="2" type="ORF">SAMN02194393_00128</name>
</gene>
<dbReference type="PANTHER" id="PTHR43546">
    <property type="entry name" value="UPF0173 METAL-DEPENDENT HYDROLASE MJ1163-RELATED"/>
    <property type="match status" value="1"/>
</dbReference>
<keyword evidence="3" id="KW-1185">Reference proteome</keyword>
<dbReference type="Pfam" id="PF13483">
    <property type="entry name" value="Lactamase_B_3"/>
    <property type="match status" value="1"/>
</dbReference>
<dbReference type="STRING" id="36842.SAMN02194393_00128"/>
<evidence type="ECO:0000259" key="1">
    <source>
        <dbReference type="SMART" id="SM00849"/>
    </source>
</evidence>
<dbReference type="Gene3D" id="3.60.15.10">
    <property type="entry name" value="Ribonuclease Z/Hydroxyacylglutathione hydrolase-like"/>
    <property type="match status" value="1"/>
</dbReference>
<dbReference type="EMBL" id="FUZT01000001">
    <property type="protein sequence ID" value="SKC36177.1"/>
    <property type="molecule type" value="Genomic_DNA"/>
</dbReference>
<dbReference type="AlphaFoldDB" id="A0A1T5IAI3"/>